<dbReference type="VEuPathDB" id="TrichDB:TRFO_23888"/>
<dbReference type="Pfam" id="PF00069">
    <property type="entry name" value="Pkinase"/>
    <property type="match status" value="1"/>
</dbReference>
<evidence type="ECO:0000256" key="3">
    <source>
        <dbReference type="ARBA" id="ARBA00022840"/>
    </source>
</evidence>
<evidence type="ECO:0000259" key="7">
    <source>
        <dbReference type="PROSITE" id="PS50011"/>
    </source>
</evidence>
<reference evidence="8" key="1">
    <citation type="submission" date="2016-10" db="EMBL/GenBank/DDBJ databases">
        <authorList>
            <person name="Benchimol M."/>
            <person name="Almeida L.G."/>
            <person name="Vasconcelos A.T."/>
            <person name="Perreira-Neves A."/>
            <person name="Rosa I.A."/>
            <person name="Tasca T."/>
            <person name="Bogo M.R."/>
            <person name="de Souza W."/>
        </authorList>
    </citation>
    <scope>NUCLEOTIDE SEQUENCE [LARGE SCALE GENOMIC DNA]</scope>
    <source>
        <strain evidence="8">K</strain>
    </source>
</reference>
<comment type="similarity">
    <text evidence="5">Belongs to the protein kinase superfamily.</text>
</comment>
<dbReference type="SUPFAM" id="SSF56112">
    <property type="entry name" value="Protein kinase-like (PK-like)"/>
    <property type="match status" value="1"/>
</dbReference>
<dbReference type="InterPro" id="IPR017441">
    <property type="entry name" value="Protein_kinase_ATP_BS"/>
</dbReference>
<dbReference type="InterPro" id="IPR008271">
    <property type="entry name" value="Ser/Thr_kinase_AS"/>
</dbReference>
<dbReference type="InterPro" id="IPR050235">
    <property type="entry name" value="CK1_Ser-Thr_kinase"/>
</dbReference>
<dbReference type="AlphaFoldDB" id="A0A1J4KDI6"/>
<protein>
    <recommendedName>
        <fullName evidence="1">non-specific serine/threonine protein kinase</fullName>
        <ecNumber evidence="1">2.7.11.1</ecNumber>
    </recommendedName>
</protein>
<feature type="region of interest" description="Disordered" evidence="6">
    <location>
        <begin position="329"/>
        <end position="351"/>
    </location>
</feature>
<dbReference type="SMART" id="SM00220">
    <property type="entry name" value="S_TKc"/>
    <property type="match status" value="1"/>
</dbReference>
<dbReference type="GO" id="GO:0004674">
    <property type="term" value="F:protein serine/threonine kinase activity"/>
    <property type="evidence" value="ECO:0007669"/>
    <property type="project" value="UniProtKB-KW"/>
</dbReference>
<proteinExistence type="inferred from homology"/>
<keyword evidence="5" id="KW-0723">Serine/threonine-protein kinase</keyword>
<keyword evidence="3 4" id="KW-0067">ATP-binding</keyword>
<dbReference type="RefSeq" id="XP_068360916.1">
    <property type="nucleotide sequence ID" value="XM_068503432.1"/>
</dbReference>
<dbReference type="InterPro" id="IPR000719">
    <property type="entry name" value="Prot_kinase_dom"/>
</dbReference>
<feature type="domain" description="Protein kinase" evidence="7">
    <location>
        <begin position="9"/>
        <end position="277"/>
    </location>
</feature>
<name>A0A1J4KDI6_9EUKA</name>
<dbReference type="Gene3D" id="1.10.510.10">
    <property type="entry name" value="Transferase(Phosphotransferase) domain 1"/>
    <property type="match status" value="1"/>
</dbReference>
<dbReference type="GO" id="GO:0005524">
    <property type="term" value="F:ATP binding"/>
    <property type="evidence" value="ECO:0007669"/>
    <property type="project" value="UniProtKB-UniRule"/>
</dbReference>
<evidence type="ECO:0000313" key="9">
    <source>
        <dbReference type="Proteomes" id="UP000179807"/>
    </source>
</evidence>
<dbReference type="InterPro" id="IPR011009">
    <property type="entry name" value="Kinase-like_dom_sf"/>
</dbReference>
<keyword evidence="9" id="KW-1185">Reference proteome</keyword>
<dbReference type="EC" id="2.7.11.1" evidence="1"/>
<evidence type="ECO:0000256" key="2">
    <source>
        <dbReference type="ARBA" id="ARBA00022741"/>
    </source>
</evidence>
<evidence type="ECO:0000256" key="6">
    <source>
        <dbReference type="SAM" id="MobiDB-lite"/>
    </source>
</evidence>
<evidence type="ECO:0000256" key="5">
    <source>
        <dbReference type="RuleBase" id="RU000304"/>
    </source>
</evidence>
<dbReference type="CDD" id="cd14016">
    <property type="entry name" value="STKc_CK1"/>
    <property type="match status" value="1"/>
</dbReference>
<sequence>MERVVGHHYRLIKKLGAGSFGETFQAENTRNHNLVAVKLEETKTRAPQLSYESKIYAILAGGTGIPKLFWYGTENQQNILVIELLGSSLETLHEKCHKFSLKTVLMLADQMISCVEYLHQKNFIHRDIKPDNLVMGNDSKKNQLHLIDFGLCRKYRDQHTHKHIPYIENKPMTGTARYASLNAMKGIEQSRRDDLEAIGYVLMYFLRGDLPWMGITARTQSEKFHKICQMKEKITFEELCKGYPSEFVTYFKKVRNLEFDEKPNYAELRYLFRRLFIRSRFVFDYKYDWDCPEKQKVNTRNVVINSKNIVNAVPKNTIANAKQVSSPNLIRRESLPPADKPSVESPRPRYNRRQVTTVQEKKESTNINSSPKFETDDLIIKFSALDYFSNRRSARYKKEITPSTRTGGLRATQFQESYTTRFRTSLSRELNLNANI</sequence>
<evidence type="ECO:0000313" key="8">
    <source>
        <dbReference type="EMBL" id="OHT07780.1"/>
    </source>
</evidence>
<organism evidence="8 9">
    <name type="scientific">Tritrichomonas foetus</name>
    <dbReference type="NCBI Taxonomy" id="1144522"/>
    <lineage>
        <taxon>Eukaryota</taxon>
        <taxon>Metamonada</taxon>
        <taxon>Parabasalia</taxon>
        <taxon>Tritrichomonadida</taxon>
        <taxon>Tritrichomonadidae</taxon>
        <taxon>Tritrichomonas</taxon>
    </lineage>
</organism>
<dbReference type="FunFam" id="1.10.510.10:FF:000596">
    <property type="entry name" value="CK1 family protein kinase"/>
    <property type="match status" value="1"/>
</dbReference>
<accession>A0A1J4KDI6</accession>
<gene>
    <name evidence="8" type="ORF">TRFO_23888</name>
</gene>
<feature type="binding site" evidence="4">
    <location>
        <position position="38"/>
    </location>
    <ligand>
        <name>ATP</name>
        <dbReference type="ChEBI" id="CHEBI:30616"/>
    </ligand>
</feature>
<comment type="caution">
    <text evidence="8">The sequence shown here is derived from an EMBL/GenBank/DDBJ whole genome shotgun (WGS) entry which is preliminary data.</text>
</comment>
<dbReference type="Proteomes" id="UP000179807">
    <property type="component" value="Unassembled WGS sequence"/>
</dbReference>
<keyword evidence="8" id="KW-0808">Transferase</keyword>
<dbReference type="PANTHER" id="PTHR11909">
    <property type="entry name" value="CASEIN KINASE-RELATED"/>
    <property type="match status" value="1"/>
</dbReference>
<keyword evidence="8" id="KW-0418">Kinase</keyword>
<dbReference type="PROSITE" id="PS00107">
    <property type="entry name" value="PROTEIN_KINASE_ATP"/>
    <property type="match status" value="1"/>
</dbReference>
<dbReference type="PROSITE" id="PS00108">
    <property type="entry name" value="PROTEIN_KINASE_ST"/>
    <property type="match status" value="1"/>
</dbReference>
<dbReference type="PROSITE" id="PS50011">
    <property type="entry name" value="PROTEIN_KINASE_DOM"/>
    <property type="match status" value="1"/>
</dbReference>
<dbReference type="EMBL" id="MLAK01000686">
    <property type="protein sequence ID" value="OHT07780.1"/>
    <property type="molecule type" value="Genomic_DNA"/>
</dbReference>
<dbReference type="GeneID" id="94838136"/>
<evidence type="ECO:0000256" key="1">
    <source>
        <dbReference type="ARBA" id="ARBA00012513"/>
    </source>
</evidence>
<evidence type="ECO:0000256" key="4">
    <source>
        <dbReference type="PROSITE-ProRule" id="PRU10141"/>
    </source>
</evidence>
<keyword evidence="2 4" id="KW-0547">Nucleotide-binding</keyword>